<gene>
    <name evidence="1" type="ORF">BUALT_Bualt06G0006800</name>
</gene>
<evidence type="ECO:0000313" key="1">
    <source>
        <dbReference type="EMBL" id="KAG8380354.1"/>
    </source>
</evidence>
<protein>
    <submittedName>
        <fullName evidence="1">Uncharacterized protein</fullName>
    </submittedName>
</protein>
<dbReference type="EMBL" id="WHWC01000006">
    <property type="protein sequence ID" value="KAG8380354.1"/>
    <property type="molecule type" value="Genomic_DNA"/>
</dbReference>
<dbReference type="InterPro" id="IPR027417">
    <property type="entry name" value="P-loop_NTPase"/>
</dbReference>
<keyword evidence="2" id="KW-1185">Reference proteome</keyword>
<name>A0AAV6XBX0_9LAMI</name>
<sequence length="92" mass="9779">MEVKNSVRTGDIRLISNSSYVASSSTGKDVMVGFDEDLMKIKSRLCGESSKLRVIPICGMGGIGILSTVSQAHASWKNVAKNVTSAVTTNDE</sequence>
<dbReference type="Gene3D" id="3.40.50.300">
    <property type="entry name" value="P-loop containing nucleotide triphosphate hydrolases"/>
    <property type="match status" value="1"/>
</dbReference>
<accession>A0AAV6XBX0</accession>
<comment type="caution">
    <text evidence="1">The sequence shown here is derived from an EMBL/GenBank/DDBJ whole genome shotgun (WGS) entry which is preliminary data.</text>
</comment>
<organism evidence="1 2">
    <name type="scientific">Buddleja alternifolia</name>
    <dbReference type="NCBI Taxonomy" id="168488"/>
    <lineage>
        <taxon>Eukaryota</taxon>
        <taxon>Viridiplantae</taxon>
        <taxon>Streptophyta</taxon>
        <taxon>Embryophyta</taxon>
        <taxon>Tracheophyta</taxon>
        <taxon>Spermatophyta</taxon>
        <taxon>Magnoliopsida</taxon>
        <taxon>eudicotyledons</taxon>
        <taxon>Gunneridae</taxon>
        <taxon>Pentapetalae</taxon>
        <taxon>asterids</taxon>
        <taxon>lamiids</taxon>
        <taxon>Lamiales</taxon>
        <taxon>Scrophulariaceae</taxon>
        <taxon>Buddlejeae</taxon>
        <taxon>Buddleja</taxon>
    </lineage>
</organism>
<evidence type="ECO:0000313" key="2">
    <source>
        <dbReference type="Proteomes" id="UP000826271"/>
    </source>
</evidence>
<dbReference type="AlphaFoldDB" id="A0AAV6XBX0"/>
<proteinExistence type="predicted"/>
<dbReference type="Proteomes" id="UP000826271">
    <property type="component" value="Unassembled WGS sequence"/>
</dbReference>
<reference evidence="1" key="1">
    <citation type="submission" date="2019-10" db="EMBL/GenBank/DDBJ databases">
        <authorList>
            <person name="Zhang R."/>
            <person name="Pan Y."/>
            <person name="Wang J."/>
            <person name="Ma R."/>
            <person name="Yu S."/>
        </authorList>
    </citation>
    <scope>NUCLEOTIDE SEQUENCE</scope>
    <source>
        <strain evidence="1">LA-IB0</strain>
        <tissue evidence="1">Leaf</tissue>
    </source>
</reference>